<reference evidence="1" key="1">
    <citation type="submission" date="2014-09" db="EMBL/GenBank/DDBJ databases">
        <authorList>
            <person name="Magalhaes I.L.F."/>
            <person name="Oliveira U."/>
            <person name="Santos F.R."/>
            <person name="Vidigal T.H.D.A."/>
            <person name="Brescovit A.D."/>
            <person name="Santos A.J."/>
        </authorList>
    </citation>
    <scope>NUCLEOTIDE SEQUENCE</scope>
    <source>
        <tissue evidence="1">Shoot tissue taken approximately 20 cm above the soil surface</tissue>
    </source>
</reference>
<evidence type="ECO:0000313" key="1">
    <source>
        <dbReference type="EMBL" id="JAD58793.1"/>
    </source>
</evidence>
<reference evidence="1" key="2">
    <citation type="journal article" date="2015" name="Data Brief">
        <title>Shoot transcriptome of the giant reed, Arundo donax.</title>
        <authorList>
            <person name="Barrero R.A."/>
            <person name="Guerrero F.D."/>
            <person name="Moolhuijzen P."/>
            <person name="Goolsby J.A."/>
            <person name="Tidwell J."/>
            <person name="Bellgard S.E."/>
            <person name="Bellgard M.I."/>
        </authorList>
    </citation>
    <scope>NUCLEOTIDE SEQUENCE</scope>
    <source>
        <tissue evidence="1">Shoot tissue taken approximately 20 cm above the soil surface</tissue>
    </source>
</reference>
<name>A0A0A9B9E8_ARUDO</name>
<dbReference type="AlphaFoldDB" id="A0A0A9B9E8"/>
<proteinExistence type="predicted"/>
<organism evidence="1">
    <name type="scientific">Arundo donax</name>
    <name type="common">Giant reed</name>
    <name type="synonym">Donax arundinaceus</name>
    <dbReference type="NCBI Taxonomy" id="35708"/>
    <lineage>
        <taxon>Eukaryota</taxon>
        <taxon>Viridiplantae</taxon>
        <taxon>Streptophyta</taxon>
        <taxon>Embryophyta</taxon>
        <taxon>Tracheophyta</taxon>
        <taxon>Spermatophyta</taxon>
        <taxon>Magnoliopsida</taxon>
        <taxon>Liliopsida</taxon>
        <taxon>Poales</taxon>
        <taxon>Poaceae</taxon>
        <taxon>PACMAD clade</taxon>
        <taxon>Arundinoideae</taxon>
        <taxon>Arundineae</taxon>
        <taxon>Arundo</taxon>
    </lineage>
</organism>
<dbReference type="EMBL" id="GBRH01239102">
    <property type="protein sequence ID" value="JAD58793.1"/>
    <property type="molecule type" value="Transcribed_RNA"/>
</dbReference>
<protein>
    <submittedName>
        <fullName evidence="1">Uncharacterized protein</fullName>
    </submittedName>
</protein>
<accession>A0A0A9B9E8</accession>
<sequence>MRSTFNCSTRREQVEINIQLSCFRAHRSVDNTNSDCKISFISI</sequence>